<accession>A0A932MKX8</accession>
<dbReference type="InterPro" id="IPR016040">
    <property type="entry name" value="NAD(P)-bd_dom"/>
</dbReference>
<sequence>MAQRVLITGITGFAGSHLADHLLSLGHIVSGLVQPGASLDNVAHLIGRISLLEGDLLDAGRIAEILDAERPHRVFHLAAQSYVPSSWEDPVATFGVNVTGGIRLLQSCLPFRERLRLVVVTSAEIYGGGPPDGLLTEESPFLPRNPYAVSKLALDLVVGQFGKAKGLPIVRLRPSNHIGPRQSPRFVISRFAKEAAEIEAGLREPLIRVGDLEIARDFTDVRDVVRAYALVAERGKPGEGYLVCSGIPRRVGDGLDLLLGMLQVPVRVERDPSIGRAADSSHQRFSYARLEADAGWRPEISFDQTLRDTLAYWRGKVQAGS</sequence>
<proteinExistence type="predicted"/>
<evidence type="ECO:0000313" key="3">
    <source>
        <dbReference type="Proteomes" id="UP000782312"/>
    </source>
</evidence>
<feature type="domain" description="NAD(P)-binding" evidence="1">
    <location>
        <begin position="6"/>
        <end position="309"/>
    </location>
</feature>
<dbReference type="AlphaFoldDB" id="A0A932MKX8"/>
<dbReference type="Gene3D" id="3.90.25.10">
    <property type="entry name" value="UDP-galactose 4-epimerase, domain 1"/>
    <property type="match status" value="1"/>
</dbReference>
<dbReference type="InterPro" id="IPR036291">
    <property type="entry name" value="NAD(P)-bd_dom_sf"/>
</dbReference>
<dbReference type="Pfam" id="PF16363">
    <property type="entry name" value="GDP_Man_Dehyd"/>
    <property type="match status" value="1"/>
</dbReference>
<comment type="caution">
    <text evidence="2">The sequence shown here is derived from an EMBL/GenBank/DDBJ whole genome shotgun (WGS) entry which is preliminary data.</text>
</comment>
<reference evidence="2" key="1">
    <citation type="submission" date="2020-07" db="EMBL/GenBank/DDBJ databases">
        <title>Huge and variable diversity of episymbiotic CPR bacteria and DPANN archaea in groundwater ecosystems.</title>
        <authorList>
            <person name="He C.Y."/>
            <person name="Keren R."/>
            <person name="Whittaker M."/>
            <person name="Farag I.F."/>
            <person name="Doudna J."/>
            <person name="Cate J.H.D."/>
            <person name="Banfield J.F."/>
        </authorList>
    </citation>
    <scope>NUCLEOTIDE SEQUENCE</scope>
    <source>
        <strain evidence="2">NC_groundwater_763_Ag_S-0.2um_68_21</strain>
    </source>
</reference>
<dbReference type="Proteomes" id="UP000782312">
    <property type="component" value="Unassembled WGS sequence"/>
</dbReference>
<evidence type="ECO:0000313" key="2">
    <source>
        <dbReference type="EMBL" id="MBI3125980.1"/>
    </source>
</evidence>
<dbReference type="EMBL" id="JACPUR010000001">
    <property type="protein sequence ID" value="MBI3125980.1"/>
    <property type="molecule type" value="Genomic_DNA"/>
</dbReference>
<evidence type="ECO:0000259" key="1">
    <source>
        <dbReference type="Pfam" id="PF16363"/>
    </source>
</evidence>
<name>A0A932MKX8_UNCTE</name>
<organism evidence="2 3">
    <name type="scientific">Tectimicrobiota bacterium</name>
    <dbReference type="NCBI Taxonomy" id="2528274"/>
    <lineage>
        <taxon>Bacteria</taxon>
        <taxon>Pseudomonadati</taxon>
        <taxon>Nitrospinota/Tectimicrobiota group</taxon>
        <taxon>Candidatus Tectimicrobiota</taxon>
    </lineage>
</organism>
<dbReference type="SUPFAM" id="SSF51735">
    <property type="entry name" value="NAD(P)-binding Rossmann-fold domains"/>
    <property type="match status" value="1"/>
</dbReference>
<dbReference type="PANTHER" id="PTHR43000">
    <property type="entry name" value="DTDP-D-GLUCOSE 4,6-DEHYDRATASE-RELATED"/>
    <property type="match status" value="1"/>
</dbReference>
<gene>
    <name evidence="2" type="ORF">HYZ11_00060</name>
</gene>
<dbReference type="Gene3D" id="3.40.50.720">
    <property type="entry name" value="NAD(P)-binding Rossmann-like Domain"/>
    <property type="match status" value="1"/>
</dbReference>
<protein>
    <submittedName>
        <fullName evidence="2">GDP-mannose 4,6-dehydratase</fullName>
    </submittedName>
</protein>